<evidence type="ECO:0000313" key="2">
    <source>
        <dbReference type="EMBL" id="KAK9821008.1"/>
    </source>
</evidence>
<keyword evidence="3" id="KW-1185">Reference proteome</keyword>
<dbReference type="EMBL" id="JALJOS010000041">
    <property type="protein sequence ID" value="KAK9821008.1"/>
    <property type="molecule type" value="Genomic_DNA"/>
</dbReference>
<protein>
    <submittedName>
        <fullName evidence="2">Uncharacterized protein</fullName>
    </submittedName>
</protein>
<organism evidence="2 3">
    <name type="scientific">Apatococcus lobatus</name>
    <dbReference type="NCBI Taxonomy" id="904363"/>
    <lineage>
        <taxon>Eukaryota</taxon>
        <taxon>Viridiplantae</taxon>
        <taxon>Chlorophyta</taxon>
        <taxon>core chlorophytes</taxon>
        <taxon>Trebouxiophyceae</taxon>
        <taxon>Chlorellales</taxon>
        <taxon>Chlorellaceae</taxon>
        <taxon>Apatococcus</taxon>
    </lineage>
</organism>
<feature type="signal peptide" evidence="1">
    <location>
        <begin position="1"/>
        <end position="20"/>
    </location>
</feature>
<reference evidence="2 3" key="1">
    <citation type="journal article" date="2024" name="Nat. Commun.">
        <title>Phylogenomics reveals the evolutionary origins of lichenization in chlorophyte algae.</title>
        <authorList>
            <person name="Puginier C."/>
            <person name="Libourel C."/>
            <person name="Otte J."/>
            <person name="Skaloud P."/>
            <person name="Haon M."/>
            <person name="Grisel S."/>
            <person name="Petersen M."/>
            <person name="Berrin J.G."/>
            <person name="Delaux P.M."/>
            <person name="Dal Grande F."/>
            <person name="Keller J."/>
        </authorList>
    </citation>
    <scope>NUCLEOTIDE SEQUENCE [LARGE SCALE GENOMIC DNA]</scope>
    <source>
        <strain evidence="2 3">SAG 2145</strain>
    </source>
</reference>
<dbReference type="Proteomes" id="UP001438707">
    <property type="component" value="Unassembled WGS sequence"/>
</dbReference>
<accession>A0AAW1QIA9</accession>
<evidence type="ECO:0000313" key="3">
    <source>
        <dbReference type="Proteomes" id="UP001438707"/>
    </source>
</evidence>
<proteinExistence type="predicted"/>
<gene>
    <name evidence="2" type="ORF">WJX74_000383</name>
</gene>
<evidence type="ECO:0000256" key="1">
    <source>
        <dbReference type="SAM" id="SignalP"/>
    </source>
</evidence>
<feature type="chain" id="PRO_5043373963" evidence="1">
    <location>
        <begin position="21"/>
        <end position="113"/>
    </location>
</feature>
<comment type="caution">
    <text evidence="2">The sequence shown here is derived from an EMBL/GenBank/DDBJ whole genome shotgun (WGS) entry which is preliminary data.</text>
</comment>
<keyword evidence="1" id="KW-0732">Signal</keyword>
<sequence length="113" mass="12376">MPSNVLALTIQALGFAGVACSITYAACIIEEEIAATGEKAGVRFEKACRELLQDTTADFQLGWLRGKLGPVKFANSEVLRCCKQGSRMRTKLLCHHLVNMLTASKRKGDLNIY</sequence>
<dbReference type="AlphaFoldDB" id="A0AAW1QIA9"/>
<name>A0AAW1QIA9_9CHLO</name>